<gene>
    <name evidence="6" type="ORF">CesoFtcFv8_006897</name>
</gene>
<dbReference type="AlphaFoldDB" id="A0AAN8H6Q7"/>
<sequence length="286" mass="30438">MQNWWWSDTPPIAFEHGGSVTNVAVKVDGRRPIGARARRIPEPRLLFVSHSGGRDSGVSTETACDSLDDLRDYCQPHAPGALLKAVCVQWAGVSLLPACTGGTADAAVGRGVELHSWSLLPTGSGLGTSSILAGALLSAVYSCTGQTFDRNSLIHAVLHLEQTLTTGGGWQDQVGGLIGGLKVGRSLSFLPLKVEVQRISPPEEFLVSLQQRLLLVYTGKTRLARNLLQDVVRSWYSRQPSMVQNVQQLVENSEECARACAEGSLSGLGGVSVSLLAAEEEDVPGL</sequence>
<dbReference type="InterPro" id="IPR052203">
    <property type="entry name" value="GHMP_Kinase-Related"/>
</dbReference>
<dbReference type="PANTHER" id="PTHR32463:SF0">
    <property type="entry name" value="L-FUCOSE KINASE"/>
    <property type="match status" value="1"/>
</dbReference>
<evidence type="ECO:0000313" key="6">
    <source>
        <dbReference type="EMBL" id="KAK5901539.1"/>
    </source>
</evidence>
<dbReference type="GO" id="GO:0005524">
    <property type="term" value="F:ATP binding"/>
    <property type="evidence" value="ECO:0007669"/>
    <property type="project" value="UniProtKB-KW"/>
</dbReference>
<evidence type="ECO:0000259" key="5">
    <source>
        <dbReference type="Pfam" id="PF00288"/>
    </source>
</evidence>
<keyword evidence="2" id="KW-0547">Nucleotide-binding</keyword>
<dbReference type="Proteomes" id="UP001335648">
    <property type="component" value="Unassembled WGS sequence"/>
</dbReference>
<dbReference type="InterPro" id="IPR020568">
    <property type="entry name" value="Ribosomal_Su5_D2-typ_SF"/>
</dbReference>
<name>A0AAN8H6Q7_9TELE</name>
<dbReference type="InterPro" id="IPR006204">
    <property type="entry name" value="GHMP_kinase_N_dom"/>
</dbReference>
<dbReference type="GO" id="GO:0050201">
    <property type="term" value="F:fucokinase activity"/>
    <property type="evidence" value="ECO:0007669"/>
    <property type="project" value="TreeGrafter"/>
</dbReference>
<keyword evidence="7" id="KW-1185">Reference proteome</keyword>
<dbReference type="InterPro" id="IPR036554">
    <property type="entry name" value="GHMP_kinase_C_sf"/>
</dbReference>
<proteinExistence type="predicted"/>
<dbReference type="EMBL" id="JAULUE010002051">
    <property type="protein sequence ID" value="KAK5901539.1"/>
    <property type="molecule type" value="Genomic_DNA"/>
</dbReference>
<evidence type="ECO:0000256" key="2">
    <source>
        <dbReference type="ARBA" id="ARBA00022741"/>
    </source>
</evidence>
<dbReference type="SUPFAM" id="SSF54211">
    <property type="entry name" value="Ribosomal protein S5 domain 2-like"/>
    <property type="match status" value="1"/>
</dbReference>
<dbReference type="GO" id="GO:0042352">
    <property type="term" value="P:GDP-L-fucose salvage"/>
    <property type="evidence" value="ECO:0007669"/>
    <property type="project" value="TreeGrafter"/>
</dbReference>
<comment type="caution">
    <text evidence="6">The sequence shown here is derived from an EMBL/GenBank/DDBJ whole genome shotgun (WGS) entry which is preliminary data.</text>
</comment>
<keyword evidence="3" id="KW-0418">Kinase</keyword>
<keyword evidence="4" id="KW-0067">ATP-binding</keyword>
<reference evidence="6 7" key="1">
    <citation type="journal article" date="2023" name="Mol. Biol. Evol.">
        <title>Genomics of Secondarily Temperate Adaptation in the Only Non-Antarctic Icefish.</title>
        <authorList>
            <person name="Rivera-Colon A.G."/>
            <person name="Rayamajhi N."/>
            <person name="Minhas B.F."/>
            <person name="Madrigal G."/>
            <person name="Bilyk K.T."/>
            <person name="Yoon V."/>
            <person name="Hune M."/>
            <person name="Gregory S."/>
            <person name="Cheng C.H.C."/>
            <person name="Catchen J.M."/>
        </authorList>
    </citation>
    <scope>NUCLEOTIDE SEQUENCE [LARGE SCALE GENOMIC DNA]</scope>
    <source>
        <strain evidence="6">JC2023a</strain>
    </source>
</reference>
<evidence type="ECO:0000256" key="3">
    <source>
        <dbReference type="ARBA" id="ARBA00022777"/>
    </source>
</evidence>
<protein>
    <recommendedName>
        <fullName evidence="5">GHMP kinase N-terminal domain-containing protein</fullName>
    </recommendedName>
</protein>
<organism evidence="6 7">
    <name type="scientific">Champsocephalus esox</name>
    <name type="common">pike icefish</name>
    <dbReference type="NCBI Taxonomy" id="159716"/>
    <lineage>
        <taxon>Eukaryota</taxon>
        <taxon>Metazoa</taxon>
        <taxon>Chordata</taxon>
        <taxon>Craniata</taxon>
        <taxon>Vertebrata</taxon>
        <taxon>Euteleostomi</taxon>
        <taxon>Actinopterygii</taxon>
        <taxon>Neopterygii</taxon>
        <taxon>Teleostei</taxon>
        <taxon>Neoteleostei</taxon>
        <taxon>Acanthomorphata</taxon>
        <taxon>Eupercaria</taxon>
        <taxon>Perciformes</taxon>
        <taxon>Notothenioidei</taxon>
        <taxon>Channichthyidae</taxon>
        <taxon>Champsocephalus</taxon>
    </lineage>
</organism>
<dbReference type="Pfam" id="PF00288">
    <property type="entry name" value="GHMP_kinases_N"/>
    <property type="match status" value="1"/>
</dbReference>
<evidence type="ECO:0000313" key="7">
    <source>
        <dbReference type="Proteomes" id="UP001335648"/>
    </source>
</evidence>
<dbReference type="PANTHER" id="PTHR32463">
    <property type="entry name" value="L-FUCOSE KINASE"/>
    <property type="match status" value="1"/>
</dbReference>
<accession>A0AAN8H6Q7</accession>
<evidence type="ECO:0000256" key="1">
    <source>
        <dbReference type="ARBA" id="ARBA00022679"/>
    </source>
</evidence>
<evidence type="ECO:0000256" key="4">
    <source>
        <dbReference type="ARBA" id="ARBA00022840"/>
    </source>
</evidence>
<dbReference type="Gene3D" id="3.30.230.120">
    <property type="match status" value="1"/>
</dbReference>
<feature type="domain" description="GHMP kinase N-terminal" evidence="5">
    <location>
        <begin position="108"/>
        <end position="180"/>
    </location>
</feature>
<keyword evidence="1" id="KW-0808">Transferase</keyword>
<dbReference type="SUPFAM" id="SSF55060">
    <property type="entry name" value="GHMP Kinase, C-terminal domain"/>
    <property type="match status" value="1"/>
</dbReference>